<accession>A0A8R1Z504</accession>
<accession>A0A2A6CGL2</accession>
<protein>
    <submittedName>
        <fullName evidence="1">Uncharacterized protein</fullName>
    </submittedName>
</protein>
<proteinExistence type="predicted"/>
<gene>
    <name evidence="1" type="primary">WBGene00284641</name>
</gene>
<evidence type="ECO:0000313" key="1">
    <source>
        <dbReference type="EnsemblMetazoa" id="PPA46272.1"/>
    </source>
</evidence>
<dbReference type="EnsemblMetazoa" id="PPA46272.1">
    <property type="protein sequence ID" value="PPA46272.1"/>
    <property type="gene ID" value="WBGene00284641"/>
</dbReference>
<name>A0A2A6CGL2_PRIPA</name>
<organism evidence="1 2">
    <name type="scientific">Pristionchus pacificus</name>
    <name type="common">Parasitic nematode worm</name>
    <dbReference type="NCBI Taxonomy" id="54126"/>
    <lineage>
        <taxon>Eukaryota</taxon>
        <taxon>Metazoa</taxon>
        <taxon>Ecdysozoa</taxon>
        <taxon>Nematoda</taxon>
        <taxon>Chromadorea</taxon>
        <taxon>Rhabditida</taxon>
        <taxon>Rhabditina</taxon>
        <taxon>Diplogasteromorpha</taxon>
        <taxon>Diplogasteroidea</taxon>
        <taxon>Neodiplogasteridae</taxon>
        <taxon>Pristionchus</taxon>
    </lineage>
</organism>
<reference evidence="1" key="2">
    <citation type="submission" date="2022-06" db="UniProtKB">
        <authorList>
            <consortium name="EnsemblMetazoa"/>
        </authorList>
    </citation>
    <scope>IDENTIFICATION</scope>
    <source>
        <strain evidence="1">PS312</strain>
    </source>
</reference>
<evidence type="ECO:0000313" key="2">
    <source>
        <dbReference type="Proteomes" id="UP000005239"/>
    </source>
</evidence>
<sequence>MSFLLASVYFVHNTNLLFIPTRRYCGDRFTVKAHDVYRECARQYPDLLRYKKHYPSRSPIYLKCCNIGCSKAEIAEVVCSRQASVATNEKTVEIHKTKWPCTSITTRVRRRLRFILHIACLAEVVVMIVLRNRAKV</sequence>
<keyword evidence="2" id="KW-1185">Reference proteome</keyword>
<dbReference type="Proteomes" id="UP000005239">
    <property type="component" value="Unassembled WGS sequence"/>
</dbReference>
<reference evidence="2" key="1">
    <citation type="journal article" date="2008" name="Nat. Genet.">
        <title>The Pristionchus pacificus genome provides a unique perspective on nematode lifestyle and parasitism.</title>
        <authorList>
            <person name="Dieterich C."/>
            <person name="Clifton S.W."/>
            <person name="Schuster L.N."/>
            <person name="Chinwalla A."/>
            <person name="Delehaunty K."/>
            <person name="Dinkelacker I."/>
            <person name="Fulton L."/>
            <person name="Fulton R."/>
            <person name="Godfrey J."/>
            <person name="Minx P."/>
            <person name="Mitreva M."/>
            <person name="Roeseler W."/>
            <person name="Tian H."/>
            <person name="Witte H."/>
            <person name="Yang S.P."/>
            <person name="Wilson R.K."/>
            <person name="Sommer R.J."/>
        </authorList>
    </citation>
    <scope>NUCLEOTIDE SEQUENCE [LARGE SCALE GENOMIC DNA]</scope>
    <source>
        <strain evidence="2">PS312</strain>
    </source>
</reference>
<dbReference type="AlphaFoldDB" id="A0A2A6CGL2"/>